<dbReference type="EMBL" id="SPHZ02000006">
    <property type="protein sequence ID" value="KAF0909831.1"/>
    <property type="molecule type" value="Genomic_DNA"/>
</dbReference>
<evidence type="ECO:0000313" key="3">
    <source>
        <dbReference type="Proteomes" id="UP000479710"/>
    </source>
</evidence>
<comment type="caution">
    <text evidence="2">The sequence shown here is derived from an EMBL/GenBank/DDBJ whole genome shotgun (WGS) entry which is preliminary data.</text>
</comment>
<feature type="compositionally biased region" description="Low complexity" evidence="1">
    <location>
        <begin position="31"/>
        <end position="42"/>
    </location>
</feature>
<protein>
    <submittedName>
        <fullName evidence="2">Uncharacterized protein</fullName>
    </submittedName>
</protein>
<organism evidence="2 3">
    <name type="scientific">Oryza meyeriana var. granulata</name>
    <dbReference type="NCBI Taxonomy" id="110450"/>
    <lineage>
        <taxon>Eukaryota</taxon>
        <taxon>Viridiplantae</taxon>
        <taxon>Streptophyta</taxon>
        <taxon>Embryophyta</taxon>
        <taxon>Tracheophyta</taxon>
        <taxon>Spermatophyta</taxon>
        <taxon>Magnoliopsida</taxon>
        <taxon>Liliopsida</taxon>
        <taxon>Poales</taxon>
        <taxon>Poaceae</taxon>
        <taxon>BOP clade</taxon>
        <taxon>Oryzoideae</taxon>
        <taxon>Oryzeae</taxon>
        <taxon>Oryzinae</taxon>
        <taxon>Oryza</taxon>
        <taxon>Oryza meyeriana</taxon>
    </lineage>
</organism>
<sequence>MALRGINLRKKPLLLTRPFSSSSLPNPPFSLPRHLPTTTVTTPPVPPPLPRPPNPAATLFQDIRERLRSTPSPPSSRWIQTAPPLRARHTDDLHRRYLSPTRVLPRIPHYGECRSADSIASSSS</sequence>
<dbReference type="AlphaFoldDB" id="A0A6G1DBN5"/>
<gene>
    <name evidence="2" type="ORF">E2562_000145</name>
</gene>
<name>A0A6G1DBN5_9ORYZ</name>
<proteinExistence type="predicted"/>
<evidence type="ECO:0000256" key="1">
    <source>
        <dbReference type="SAM" id="MobiDB-lite"/>
    </source>
</evidence>
<dbReference type="Proteomes" id="UP000479710">
    <property type="component" value="Unassembled WGS sequence"/>
</dbReference>
<feature type="compositionally biased region" description="Pro residues" evidence="1">
    <location>
        <begin position="43"/>
        <end position="55"/>
    </location>
</feature>
<accession>A0A6G1DBN5</accession>
<feature type="region of interest" description="Disordered" evidence="1">
    <location>
        <begin position="17"/>
        <end position="92"/>
    </location>
</feature>
<keyword evidence="3" id="KW-1185">Reference proteome</keyword>
<reference evidence="2 3" key="1">
    <citation type="submission" date="2019-11" db="EMBL/GenBank/DDBJ databases">
        <title>Whole genome sequence of Oryza granulata.</title>
        <authorList>
            <person name="Li W."/>
        </authorList>
    </citation>
    <scope>NUCLEOTIDE SEQUENCE [LARGE SCALE GENOMIC DNA]</scope>
    <source>
        <strain evidence="3">cv. Menghai</strain>
        <tissue evidence="2">Leaf</tissue>
    </source>
</reference>
<evidence type="ECO:0000313" key="2">
    <source>
        <dbReference type="EMBL" id="KAF0909831.1"/>
    </source>
</evidence>